<protein>
    <submittedName>
        <fullName evidence="1">Uncharacterized protein</fullName>
    </submittedName>
</protein>
<reference evidence="1 2" key="1">
    <citation type="journal article" date="2023" name="Commun. Biol.">
        <title>Genome analysis of Parmales, the sister group of diatoms, reveals the evolutionary specialization of diatoms from phago-mixotrophs to photoautotrophs.</title>
        <authorList>
            <person name="Ban H."/>
            <person name="Sato S."/>
            <person name="Yoshikawa S."/>
            <person name="Yamada K."/>
            <person name="Nakamura Y."/>
            <person name="Ichinomiya M."/>
            <person name="Sato N."/>
            <person name="Blanc-Mathieu R."/>
            <person name="Endo H."/>
            <person name="Kuwata A."/>
            <person name="Ogata H."/>
        </authorList>
    </citation>
    <scope>NUCLEOTIDE SEQUENCE [LARGE SCALE GENOMIC DNA]</scope>
</reference>
<name>A0ABQ6MCL5_9STRA</name>
<sequence length="86" mass="9041">MSPLPGLPRAGRAYARFIRALEGLDMVCKANVDGRKFPRFVDKPTAPALAELGEAMRGFVALCEEVPVVVGGQAAVEGSTRGGVLQ</sequence>
<accession>A0ABQ6MCL5</accession>
<dbReference type="Proteomes" id="UP001165060">
    <property type="component" value="Unassembled WGS sequence"/>
</dbReference>
<evidence type="ECO:0000313" key="2">
    <source>
        <dbReference type="Proteomes" id="UP001165060"/>
    </source>
</evidence>
<evidence type="ECO:0000313" key="1">
    <source>
        <dbReference type="EMBL" id="GMI23631.1"/>
    </source>
</evidence>
<keyword evidence="2" id="KW-1185">Reference proteome</keyword>
<dbReference type="EMBL" id="BRYB01002666">
    <property type="protein sequence ID" value="GMI23631.1"/>
    <property type="molecule type" value="Genomic_DNA"/>
</dbReference>
<gene>
    <name evidence="1" type="ORF">TeGR_g6510</name>
</gene>
<organism evidence="1 2">
    <name type="scientific">Tetraparma gracilis</name>
    <dbReference type="NCBI Taxonomy" id="2962635"/>
    <lineage>
        <taxon>Eukaryota</taxon>
        <taxon>Sar</taxon>
        <taxon>Stramenopiles</taxon>
        <taxon>Ochrophyta</taxon>
        <taxon>Bolidophyceae</taxon>
        <taxon>Parmales</taxon>
        <taxon>Triparmaceae</taxon>
        <taxon>Tetraparma</taxon>
    </lineage>
</organism>
<proteinExistence type="predicted"/>
<comment type="caution">
    <text evidence="1">The sequence shown here is derived from an EMBL/GenBank/DDBJ whole genome shotgun (WGS) entry which is preliminary data.</text>
</comment>